<dbReference type="EMBL" id="DS547113">
    <property type="protein sequence ID" value="EDR05373.1"/>
    <property type="molecule type" value="Genomic_DNA"/>
</dbReference>
<dbReference type="GeneID" id="6079599"/>
<organism evidence="2">
    <name type="scientific">Laccaria bicolor (strain S238N-H82 / ATCC MYA-4686)</name>
    <name type="common">Bicoloured deceiver</name>
    <name type="synonym">Laccaria laccata var. bicolor</name>
    <dbReference type="NCBI Taxonomy" id="486041"/>
    <lineage>
        <taxon>Eukaryota</taxon>
        <taxon>Fungi</taxon>
        <taxon>Dikarya</taxon>
        <taxon>Basidiomycota</taxon>
        <taxon>Agaricomycotina</taxon>
        <taxon>Agaricomycetes</taxon>
        <taxon>Agaricomycetidae</taxon>
        <taxon>Agaricales</taxon>
        <taxon>Agaricineae</taxon>
        <taxon>Hydnangiaceae</taxon>
        <taxon>Laccaria</taxon>
    </lineage>
</organism>
<dbReference type="InParanoid" id="B0DJB4"/>
<evidence type="ECO:0000313" key="1">
    <source>
        <dbReference type="EMBL" id="EDR05373.1"/>
    </source>
</evidence>
<dbReference type="KEGG" id="lbc:LACBIDRAFT_329816"/>
<name>B0DJB4_LACBS</name>
<sequence length="287" mass="32384">MVDITIERQLPRVRESRKAVDNNPKEDVTYAVFVEFLGRHKTPFERFVIYSQLSLKWKPDVKEDRRLETPDLSVGNFTAVGVMPPFKLRFGVEAKRAIEEMKGLPPPSSIINNNEVRVAFHTLYFQAQDQAKAAIKGQYPLLGGTVQWILLIGPYWVPVIFGPFTEDELTVCAHKKESPSGDWLTQVILNRERDGLPRPLTELNLLCDNNSFTRLEQIISATDALTQPLVNALMASLESRSSGFCKAPEKWVDSTFGYQVAVERAQNEQGLELLITLGVLLSGRLQL</sequence>
<proteinExistence type="predicted"/>
<dbReference type="HOGENOM" id="CLU_084532_0_0_1"/>
<dbReference type="RefSeq" id="XP_001883931.1">
    <property type="nucleotide sequence ID" value="XM_001883896.1"/>
</dbReference>
<gene>
    <name evidence="1" type="ORF">LACBIDRAFT_329816</name>
</gene>
<evidence type="ECO:0000313" key="2">
    <source>
        <dbReference type="Proteomes" id="UP000001194"/>
    </source>
</evidence>
<keyword evidence="2" id="KW-1185">Reference proteome</keyword>
<protein>
    <submittedName>
        <fullName evidence="1">Predicted protein</fullName>
    </submittedName>
</protein>
<reference evidence="1 2" key="1">
    <citation type="journal article" date="2008" name="Nature">
        <title>The genome of Laccaria bicolor provides insights into mycorrhizal symbiosis.</title>
        <authorList>
            <person name="Martin F."/>
            <person name="Aerts A."/>
            <person name="Ahren D."/>
            <person name="Brun A."/>
            <person name="Danchin E.G.J."/>
            <person name="Duchaussoy F."/>
            <person name="Gibon J."/>
            <person name="Kohler A."/>
            <person name="Lindquist E."/>
            <person name="Pereda V."/>
            <person name="Salamov A."/>
            <person name="Shapiro H.J."/>
            <person name="Wuyts J."/>
            <person name="Blaudez D."/>
            <person name="Buee M."/>
            <person name="Brokstein P."/>
            <person name="Canbaeck B."/>
            <person name="Cohen D."/>
            <person name="Courty P.E."/>
            <person name="Coutinho P.M."/>
            <person name="Delaruelle C."/>
            <person name="Detter J.C."/>
            <person name="Deveau A."/>
            <person name="DiFazio S."/>
            <person name="Duplessis S."/>
            <person name="Fraissinet-Tachet L."/>
            <person name="Lucic E."/>
            <person name="Frey-Klett P."/>
            <person name="Fourrey C."/>
            <person name="Feussner I."/>
            <person name="Gay G."/>
            <person name="Grimwood J."/>
            <person name="Hoegger P.J."/>
            <person name="Jain P."/>
            <person name="Kilaru S."/>
            <person name="Labbe J."/>
            <person name="Lin Y.C."/>
            <person name="Legue V."/>
            <person name="Le Tacon F."/>
            <person name="Marmeisse R."/>
            <person name="Melayah D."/>
            <person name="Montanini B."/>
            <person name="Muratet M."/>
            <person name="Nehls U."/>
            <person name="Niculita-Hirzel H."/>
            <person name="Oudot-Le Secq M.P."/>
            <person name="Peter M."/>
            <person name="Quesneville H."/>
            <person name="Rajashekar B."/>
            <person name="Reich M."/>
            <person name="Rouhier N."/>
            <person name="Schmutz J."/>
            <person name="Yin T."/>
            <person name="Chalot M."/>
            <person name="Henrissat B."/>
            <person name="Kuees U."/>
            <person name="Lucas S."/>
            <person name="Van de Peer Y."/>
            <person name="Podila G.K."/>
            <person name="Polle A."/>
            <person name="Pukkila P.J."/>
            <person name="Richardson P.M."/>
            <person name="Rouze P."/>
            <person name="Sanders I.R."/>
            <person name="Stajich J.E."/>
            <person name="Tunlid A."/>
            <person name="Tuskan G."/>
            <person name="Grigoriev I.V."/>
        </authorList>
    </citation>
    <scope>NUCLEOTIDE SEQUENCE [LARGE SCALE GENOMIC DNA]</scope>
    <source>
        <strain evidence="2">S238N-H82 / ATCC MYA-4686</strain>
    </source>
</reference>
<dbReference type="Proteomes" id="UP000001194">
    <property type="component" value="Unassembled WGS sequence"/>
</dbReference>
<dbReference type="AlphaFoldDB" id="B0DJB4"/>
<accession>B0DJB4</accession>
<dbReference type="OrthoDB" id="3256801at2759"/>